<proteinExistence type="predicted"/>
<feature type="region of interest" description="Disordered" evidence="1">
    <location>
        <begin position="358"/>
        <end position="382"/>
    </location>
</feature>
<feature type="region of interest" description="Disordered" evidence="1">
    <location>
        <begin position="267"/>
        <end position="339"/>
    </location>
</feature>
<name>W7EM36_BIPV3</name>
<feature type="compositionally biased region" description="Basic residues" evidence="1">
    <location>
        <begin position="319"/>
        <end position="328"/>
    </location>
</feature>
<evidence type="ECO:0000256" key="1">
    <source>
        <dbReference type="SAM" id="MobiDB-lite"/>
    </source>
</evidence>
<dbReference type="HOGENOM" id="CLU_031410_0_0_1"/>
<dbReference type="RefSeq" id="XP_014561078.1">
    <property type="nucleotide sequence ID" value="XM_014705592.1"/>
</dbReference>
<evidence type="ECO:0000313" key="3">
    <source>
        <dbReference type="Proteomes" id="UP000054337"/>
    </source>
</evidence>
<protein>
    <submittedName>
        <fullName evidence="2">Uncharacterized protein</fullName>
    </submittedName>
</protein>
<reference evidence="2 3" key="1">
    <citation type="journal article" date="2013" name="PLoS Genet.">
        <title>Comparative genome structure, secondary metabolite, and effector coding capacity across Cochliobolus pathogens.</title>
        <authorList>
            <person name="Condon B.J."/>
            <person name="Leng Y."/>
            <person name="Wu D."/>
            <person name="Bushley K.E."/>
            <person name="Ohm R.A."/>
            <person name="Otillar R."/>
            <person name="Martin J."/>
            <person name="Schackwitz W."/>
            <person name="Grimwood J."/>
            <person name="MohdZainudin N."/>
            <person name="Xue C."/>
            <person name="Wang R."/>
            <person name="Manning V.A."/>
            <person name="Dhillon B."/>
            <person name="Tu Z.J."/>
            <person name="Steffenson B.J."/>
            <person name="Salamov A."/>
            <person name="Sun H."/>
            <person name="Lowry S."/>
            <person name="LaButti K."/>
            <person name="Han J."/>
            <person name="Copeland A."/>
            <person name="Lindquist E."/>
            <person name="Barry K."/>
            <person name="Schmutz J."/>
            <person name="Baker S.E."/>
            <person name="Ciuffetti L.M."/>
            <person name="Grigoriev I.V."/>
            <person name="Zhong S."/>
            <person name="Turgeon B.G."/>
        </authorList>
    </citation>
    <scope>NUCLEOTIDE SEQUENCE [LARGE SCALE GENOMIC DNA]</scope>
    <source>
        <strain evidence="2 3">FI3</strain>
    </source>
</reference>
<gene>
    <name evidence="2" type="ORF">COCVIDRAFT_22759</name>
</gene>
<dbReference type="Proteomes" id="UP000054337">
    <property type="component" value="Unassembled WGS sequence"/>
</dbReference>
<evidence type="ECO:0000313" key="2">
    <source>
        <dbReference type="EMBL" id="EUN31508.1"/>
    </source>
</evidence>
<keyword evidence="3" id="KW-1185">Reference proteome</keyword>
<feature type="region of interest" description="Disordered" evidence="1">
    <location>
        <begin position="119"/>
        <end position="170"/>
    </location>
</feature>
<sequence length="486" mass="53382">MAGGDNTIKCKSCTRVLAAVTADGLTPVQAPEEFGCSTCQRFGTLYDALQAADIEWAAFENKRDSITKSFARDNHKKARMEFDNWLMTVEALPVPPTGERTTRIEQASPEVQHVFHGSEQPHLGIARRRSHSPTTQPPVTDEESPNPRPQQCDAPLSFRPSPKRSRSINSLLGRKRLKFSDTVEFHKTYRSSDEYHRPSQLYVRGRNAPPEGSEYMDTSGSGQTFLRFTQMKKVGAKWVELSEEDLAKKSKSPALAVAQQAPAAVEQLKSHSRNEDVAGKLEQEGEAPPDARAARLARRAEASSMGSAQTKSTSGTRNRGNRMARKVKAPLPDDTSSGVQESLIQPTLSLSTSTVQGMRADDTNNGLSATNDVGQCDEERGERTSIATIEKANIGRMRNDEIRSPEPSNNELHLEVQHSGTAGDRYESIERDIKVMQSGLHSAIITQNHSAKANESATKSSCINWENAYMTTTLDAQNAAATTQLE</sequence>
<accession>W7EM36</accession>
<feature type="compositionally biased region" description="Polar residues" evidence="1">
    <location>
        <begin position="363"/>
        <end position="373"/>
    </location>
</feature>
<dbReference type="AlphaFoldDB" id="W7EM36"/>
<dbReference type="EMBL" id="KI968698">
    <property type="protein sequence ID" value="EUN31508.1"/>
    <property type="molecule type" value="Genomic_DNA"/>
</dbReference>
<feature type="compositionally biased region" description="Polar residues" evidence="1">
    <location>
        <begin position="304"/>
        <end position="318"/>
    </location>
</feature>
<dbReference type="OrthoDB" id="3800892at2759"/>
<feature type="compositionally biased region" description="Basic and acidic residues" evidence="1">
    <location>
        <begin position="268"/>
        <end position="283"/>
    </location>
</feature>
<organism evidence="2 3">
    <name type="scientific">Bipolaris victoriae (strain FI3)</name>
    <name type="common">Victoria blight of oats agent</name>
    <name type="synonym">Cochliobolus victoriae</name>
    <dbReference type="NCBI Taxonomy" id="930091"/>
    <lineage>
        <taxon>Eukaryota</taxon>
        <taxon>Fungi</taxon>
        <taxon>Dikarya</taxon>
        <taxon>Ascomycota</taxon>
        <taxon>Pezizomycotina</taxon>
        <taxon>Dothideomycetes</taxon>
        <taxon>Pleosporomycetidae</taxon>
        <taxon>Pleosporales</taxon>
        <taxon>Pleosporineae</taxon>
        <taxon>Pleosporaceae</taxon>
        <taxon>Bipolaris</taxon>
    </lineage>
</organism>
<dbReference type="GeneID" id="26252959"/>